<sequence length="143" mass="16054">MRPTSRTTTSSLSGTPTARNSVTKEGVITARTQQRWRQGCVVNRNRLPDAIRPVPANSISNEDKLRILQVSTDPEYDDWPPPPHRSHTGGRGISIASESSFYRVLKAKKLVRHRGRARYMVFMPDLRAIQQLNMGYHSSVVAG</sequence>
<dbReference type="Proteomes" id="UP000871786">
    <property type="component" value="Unassembled WGS sequence"/>
</dbReference>
<proteinExistence type="predicted"/>
<dbReference type="RefSeq" id="WP_134439950.1">
    <property type="nucleotide sequence ID" value="NZ_JAKVXO010000094.1"/>
</dbReference>
<feature type="region of interest" description="Disordered" evidence="1">
    <location>
        <begin position="1"/>
        <end position="30"/>
    </location>
</feature>
<accession>A0A8H9SNB9</accession>
<dbReference type="EMBL" id="DADRWU010000077">
    <property type="protein sequence ID" value="HBA4249264.1"/>
    <property type="molecule type" value="Genomic_DNA"/>
</dbReference>
<dbReference type="AlphaFoldDB" id="A0A8H9SNB9"/>
<reference evidence="2" key="1">
    <citation type="journal article" date="2018" name="Genome Biol.">
        <title>SKESA: strategic k-mer extension for scrupulous assemblies.</title>
        <authorList>
            <person name="Souvorov A."/>
            <person name="Agarwala R."/>
            <person name="Lipman D.J."/>
        </authorList>
    </citation>
    <scope>NUCLEOTIDE SEQUENCE</scope>
    <source>
        <strain evidence="2">ST-87-5</strain>
    </source>
</reference>
<feature type="compositionally biased region" description="Low complexity" evidence="1">
    <location>
        <begin position="1"/>
        <end position="17"/>
    </location>
</feature>
<organism evidence="2">
    <name type="scientific">Escherichia coli</name>
    <dbReference type="NCBI Taxonomy" id="562"/>
    <lineage>
        <taxon>Bacteria</taxon>
        <taxon>Pseudomonadati</taxon>
        <taxon>Pseudomonadota</taxon>
        <taxon>Gammaproteobacteria</taxon>
        <taxon>Enterobacterales</taxon>
        <taxon>Enterobacteriaceae</taxon>
        <taxon>Escherichia</taxon>
    </lineage>
</organism>
<name>A0A8H9SNB9_ECOLX</name>
<evidence type="ECO:0000256" key="1">
    <source>
        <dbReference type="SAM" id="MobiDB-lite"/>
    </source>
</evidence>
<comment type="caution">
    <text evidence="2">The sequence shown here is derived from an EMBL/GenBank/DDBJ whole genome shotgun (WGS) entry which is preliminary data.</text>
</comment>
<evidence type="ECO:0000313" key="2">
    <source>
        <dbReference type="EMBL" id="HBA4249264.1"/>
    </source>
</evidence>
<feature type="region of interest" description="Disordered" evidence="1">
    <location>
        <begin position="73"/>
        <end position="92"/>
    </location>
</feature>
<reference evidence="2" key="2">
    <citation type="submission" date="2021-03" db="EMBL/GenBank/DDBJ databases">
        <authorList>
            <consortium name="NCBI Pathogen Detection Project"/>
        </authorList>
    </citation>
    <scope>NUCLEOTIDE SEQUENCE</scope>
    <source>
        <strain evidence="2">ST-87-5</strain>
    </source>
</reference>
<protein>
    <submittedName>
        <fullName evidence="2">Uncharacterized protein</fullName>
    </submittedName>
</protein>
<gene>
    <name evidence="2" type="ORF">J5U05_004506</name>
</gene>